<dbReference type="SUPFAM" id="SSF48113">
    <property type="entry name" value="Heme-dependent peroxidases"/>
    <property type="match status" value="2"/>
</dbReference>
<dbReference type="PeroxiBase" id="8395">
    <property type="entry name" value="KseCP01"/>
</dbReference>
<feature type="cross-link" description="Tryptophyl-tyrosyl-methioninium (Tyr-Met) (with Trp-112)" evidence="8">
    <location>
        <begin position="235"/>
        <end position="261"/>
    </location>
</feature>
<keyword evidence="3 8" id="KW-0479">Metal-binding</keyword>
<gene>
    <name evidence="12" type="primary">cpeB2</name>
    <name evidence="8" type="synonym">katG</name>
    <name evidence="12" type="ordered locus">KSE_04910</name>
</gene>
<name>E4N556_KITSK</name>
<keyword evidence="1 8" id="KW-0575">Peroxidase</keyword>
<dbReference type="GO" id="GO:0046872">
    <property type="term" value="F:metal ion binding"/>
    <property type="evidence" value="ECO:0007669"/>
    <property type="project" value="UniProtKB-KW"/>
</dbReference>
<evidence type="ECO:0000256" key="9">
    <source>
        <dbReference type="RuleBase" id="RU003451"/>
    </source>
</evidence>
<dbReference type="PANTHER" id="PTHR30555">
    <property type="entry name" value="HYDROPEROXIDASE I, BIFUNCTIONAL CATALASE-PEROXIDASE"/>
    <property type="match status" value="1"/>
</dbReference>
<comment type="PTM">
    <text evidence="8">Formation of the three residue Trp-Tyr-Met cross-link is important for the catalase, but not the peroxidase activity of the enzyme.</text>
</comment>
<dbReference type="GO" id="GO:0020037">
    <property type="term" value="F:heme binding"/>
    <property type="evidence" value="ECO:0007669"/>
    <property type="project" value="InterPro"/>
</dbReference>
<evidence type="ECO:0000256" key="5">
    <source>
        <dbReference type="ARBA" id="ARBA00023004"/>
    </source>
</evidence>
<protein>
    <recommendedName>
        <fullName evidence="8 9">Catalase-peroxidase</fullName>
        <shortName evidence="8">CP</shortName>
        <ecNumber evidence="8 9">1.11.1.21</ecNumber>
    </recommendedName>
    <alternativeName>
        <fullName evidence="8">Peroxidase/catalase</fullName>
    </alternativeName>
</protein>
<dbReference type="PATRIC" id="fig|452652.3.peg.489"/>
<dbReference type="FunFam" id="1.10.520.10:FF:000002">
    <property type="entry name" value="Catalase-peroxidase"/>
    <property type="match status" value="1"/>
</dbReference>
<keyword evidence="4 8" id="KW-0560">Oxidoreductase</keyword>
<reference evidence="12 13" key="1">
    <citation type="journal article" date="2010" name="DNA Res.">
        <title>Genome sequence of Kitasatospora setae NBRC 14216T: an evolutionary snapshot of the family Streptomycetaceae.</title>
        <authorList>
            <person name="Ichikawa N."/>
            <person name="Oguchi A."/>
            <person name="Ikeda H."/>
            <person name="Ishikawa J."/>
            <person name="Kitani S."/>
            <person name="Watanabe Y."/>
            <person name="Nakamura S."/>
            <person name="Katano Y."/>
            <person name="Kishi E."/>
            <person name="Sasagawa M."/>
            <person name="Ankai A."/>
            <person name="Fukui S."/>
            <person name="Hashimoto Y."/>
            <person name="Kamata S."/>
            <person name="Otoguro M."/>
            <person name="Tanikawa S."/>
            <person name="Nihira T."/>
            <person name="Horinouchi S."/>
            <person name="Ohnishi Y."/>
            <person name="Hayakawa M."/>
            <person name="Kuzuyama T."/>
            <person name="Arisawa A."/>
            <person name="Nomoto F."/>
            <person name="Miura H."/>
            <person name="Takahashi Y."/>
            <person name="Fujita N."/>
        </authorList>
    </citation>
    <scope>NUCLEOTIDE SEQUENCE [LARGE SCALE GENOMIC DNA]</scope>
    <source>
        <strain evidence="13">ATCC 33774 / DSM 43861 / JCM 3304 / KCC A-0304 / NBRC 14216 / KM-6054</strain>
    </source>
</reference>
<organism evidence="12 13">
    <name type="scientific">Kitasatospora setae (strain ATCC 33774 / DSM 43861 / JCM 3304 / KCC A-0304 / NBRC 14216 / KM-6054)</name>
    <name type="common">Streptomyces setae</name>
    <dbReference type="NCBI Taxonomy" id="452652"/>
    <lineage>
        <taxon>Bacteria</taxon>
        <taxon>Bacillati</taxon>
        <taxon>Actinomycetota</taxon>
        <taxon>Actinomycetes</taxon>
        <taxon>Kitasatosporales</taxon>
        <taxon>Streptomycetaceae</taxon>
        <taxon>Kitasatospora</taxon>
    </lineage>
</organism>
<evidence type="ECO:0000256" key="1">
    <source>
        <dbReference type="ARBA" id="ARBA00022559"/>
    </source>
</evidence>
<comment type="catalytic activity">
    <reaction evidence="7 8 9">
        <text>2 H2O2 = O2 + 2 H2O</text>
        <dbReference type="Rhea" id="RHEA:20309"/>
        <dbReference type="ChEBI" id="CHEBI:15377"/>
        <dbReference type="ChEBI" id="CHEBI:15379"/>
        <dbReference type="ChEBI" id="CHEBI:16240"/>
        <dbReference type="EC" id="1.11.1.21"/>
    </reaction>
</comment>
<feature type="region of interest" description="Disordered" evidence="10">
    <location>
        <begin position="1"/>
        <end position="24"/>
    </location>
</feature>
<feature type="compositionally biased region" description="Basic and acidic residues" evidence="10">
    <location>
        <begin position="360"/>
        <end position="378"/>
    </location>
</feature>
<dbReference type="NCBIfam" id="TIGR00198">
    <property type="entry name" value="cat_per_HPI"/>
    <property type="match status" value="1"/>
</dbReference>
<evidence type="ECO:0000313" key="13">
    <source>
        <dbReference type="Proteomes" id="UP000007076"/>
    </source>
</evidence>
<comment type="catalytic activity">
    <reaction evidence="8 9">
        <text>H2O2 + AH2 = A + 2 H2O</text>
        <dbReference type="Rhea" id="RHEA:30275"/>
        <dbReference type="ChEBI" id="CHEBI:13193"/>
        <dbReference type="ChEBI" id="CHEBI:15377"/>
        <dbReference type="ChEBI" id="CHEBI:16240"/>
        <dbReference type="ChEBI" id="CHEBI:17499"/>
        <dbReference type="EC" id="1.11.1.21"/>
    </reaction>
</comment>
<feature type="region of interest" description="Disordered" evidence="10">
    <location>
        <begin position="354"/>
        <end position="380"/>
    </location>
</feature>
<comment type="function">
    <text evidence="8">Bifunctional enzyme with both catalase and broad-spectrum peroxidase activity.</text>
</comment>
<dbReference type="PROSITE" id="PS50873">
    <property type="entry name" value="PEROXIDASE_4"/>
    <property type="match status" value="2"/>
</dbReference>
<dbReference type="AlphaFoldDB" id="E4N556"/>
<dbReference type="HAMAP" id="MF_01961">
    <property type="entry name" value="Catal_peroxid"/>
    <property type="match status" value="1"/>
</dbReference>
<accession>E4N556</accession>
<keyword evidence="5 8" id="KW-0408">Iron</keyword>
<evidence type="ECO:0000256" key="10">
    <source>
        <dbReference type="SAM" id="MobiDB-lite"/>
    </source>
</evidence>
<keyword evidence="6 8" id="KW-0376">Hydrogen peroxide</keyword>
<dbReference type="GO" id="GO:0070301">
    <property type="term" value="P:cellular response to hydrogen peroxide"/>
    <property type="evidence" value="ECO:0007669"/>
    <property type="project" value="TreeGrafter"/>
</dbReference>
<feature type="domain" description="Plant heme peroxidase family profile" evidence="11">
    <location>
        <begin position="146"/>
        <end position="441"/>
    </location>
</feature>
<dbReference type="GO" id="GO:0005829">
    <property type="term" value="C:cytosol"/>
    <property type="evidence" value="ECO:0007669"/>
    <property type="project" value="TreeGrafter"/>
</dbReference>
<dbReference type="InterPro" id="IPR019794">
    <property type="entry name" value="Peroxidases_AS"/>
</dbReference>
<feature type="site" description="Transition state stabilizer" evidence="8">
    <location>
        <position position="109"/>
    </location>
</feature>
<comment type="caution">
    <text evidence="8">Lacks conserved residue(s) required for the propagation of feature annotation.</text>
</comment>
<evidence type="ECO:0000256" key="7">
    <source>
        <dbReference type="ARBA" id="ARBA00049145"/>
    </source>
</evidence>
<keyword evidence="2 8" id="KW-0349">Heme</keyword>
<dbReference type="GO" id="GO:0004096">
    <property type="term" value="F:catalase activity"/>
    <property type="evidence" value="ECO:0007669"/>
    <property type="project" value="UniProtKB-UniRule"/>
</dbReference>
<dbReference type="CDD" id="cd00649">
    <property type="entry name" value="catalase_peroxidase_1"/>
    <property type="match status" value="1"/>
</dbReference>
<comment type="similarity">
    <text evidence="8 9">Belongs to the peroxidase family. Peroxidase/catalase subfamily.</text>
</comment>
<evidence type="ECO:0000256" key="8">
    <source>
        <dbReference type="HAMAP-Rule" id="MF_01961"/>
    </source>
</evidence>
<evidence type="ECO:0000256" key="2">
    <source>
        <dbReference type="ARBA" id="ARBA00022617"/>
    </source>
</evidence>
<feature type="binding site" description="axial binding residue" evidence="8">
    <location>
        <position position="276"/>
    </location>
    <ligand>
        <name>heme b</name>
        <dbReference type="ChEBI" id="CHEBI:60344"/>
    </ligand>
    <ligandPart>
        <name>Fe</name>
        <dbReference type="ChEBI" id="CHEBI:18248"/>
    </ligandPart>
</feature>
<dbReference type="Proteomes" id="UP000007076">
    <property type="component" value="Chromosome"/>
</dbReference>
<dbReference type="HOGENOM" id="CLU_025424_2_0_11"/>
<dbReference type="PRINTS" id="PR00460">
    <property type="entry name" value="BPEROXIDASE"/>
</dbReference>
<evidence type="ECO:0000313" key="12">
    <source>
        <dbReference type="EMBL" id="BAJ26337.1"/>
    </source>
</evidence>
<dbReference type="KEGG" id="ksk:KSE_04910"/>
<keyword evidence="13" id="KW-1185">Reference proteome</keyword>
<dbReference type="PRINTS" id="PR00458">
    <property type="entry name" value="PEROXIDASE"/>
</dbReference>
<dbReference type="RefSeq" id="WP_014133656.1">
    <property type="nucleotide sequence ID" value="NC_016109.1"/>
</dbReference>
<dbReference type="PROSITE" id="PS00436">
    <property type="entry name" value="PEROXIDASE_2"/>
    <property type="match status" value="1"/>
</dbReference>
<evidence type="ECO:0000256" key="6">
    <source>
        <dbReference type="ARBA" id="ARBA00023324"/>
    </source>
</evidence>
<dbReference type="Gene3D" id="1.10.520.10">
    <property type="match status" value="2"/>
</dbReference>
<feature type="domain" description="Plant heme peroxidase family profile" evidence="11">
    <location>
        <begin position="527"/>
        <end position="751"/>
    </location>
</feature>
<comment type="subunit">
    <text evidence="8">Homodimer or homotetramer.</text>
</comment>
<dbReference type="FunFam" id="1.10.420.10:FF:000002">
    <property type="entry name" value="Catalase-peroxidase"/>
    <property type="match status" value="1"/>
</dbReference>
<dbReference type="NCBIfam" id="NF011635">
    <property type="entry name" value="PRK15061.1"/>
    <property type="match status" value="1"/>
</dbReference>
<dbReference type="Gene3D" id="1.10.420.10">
    <property type="entry name" value="Peroxidase, domain 2"/>
    <property type="match status" value="2"/>
</dbReference>
<evidence type="ECO:0000256" key="3">
    <source>
        <dbReference type="ARBA" id="ARBA00022723"/>
    </source>
</evidence>
<comment type="cofactor">
    <cofactor evidence="8">
        <name>heme b</name>
        <dbReference type="ChEBI" id="CHEBI:60344"/>
    </cofactor>
    <text evidence="8">Binds 1 heme b (iron(II)-protoporphyrin IX) group per dimer.</text>
</comment>
<dbReference type="EC" id="1.11.1.21" evidence="8 9"/>
<dbReference type="Pfam" id="PF00141">
    <property type="entry name" value="peroxidase"/>
    <property type="match status" value="2"/>
</dbReference>
<dbReference type="InterPro" id="IPR002016">
    <property type="entry name" value="Haem_peroxidase"/>
</dbReference>
<evidence type="ECO:0000256" key="4">
    <source>
        <dbReference type="ARBA" id="ARBA00023002"/>
    </source>
</evidence>
<dbReference type="eggNOG" id="COG0376">
    <property type="taxonomic scope" value="Bacteria"/>
</dbReference>
<dbReference type="GO" id="GO:0042744">
    <property type="term" value="P:hydrogen peroxide catabolic process"/>
    <property type="evidence" value="ECO:0007669"/>
    <property type="project" value="UniProtKB-KW"/>
</dbReference>
<sequence length="751" mass="81931">MPDDSDARQVTNAFPENTDPAAGGCPVQAAAADPMKGDGIHQWWPERLNLGVLRRHAAAHDPNGDGFDYPAAFGALDLAEVKRDIERVLTTSQDWWPADFGHYGPFVIRMAWHLSGTYRVTDGRGGNGAGLQRFAPVNSWPDNVNLDKARRLLWPVKQKYGKALSWADLMVLSGNVALESMGLATFGFGGGREEVWGPDEAIYWGPETAWLTDERHKDDGELLAPLAADTMGLIYVNPEGPRGNPDPMASATDIRETFARMAMNDEETVALCAGGHTFGKTHGAAGSEHLGPEPEAAPLQQQGLGWKSDFGTGHGNDTITSGLEVIWTDTPTRWDNRYFEILLGYEWELTTSPGGAHQWRPKDGAGQDTVPDPHDPAARRTPAMLTTDVAMRVDPDYARICRRFLEHPEEFADAFARAWYKLTHRDMGPITRYLGPEVAAEHLIWQDPLPEPTEAPLDADAVGQLKSRVLAAGIPVADLVWLAWSCASTFRRSDKRGGANGARIRLEPQNGWEVNEPHRLAGLLARLEEIRAAFASSRPAGHGVSLADLIVLAGTAAVEKAAADAGHELRVPFTPGRVDATREHTDIDGFSHLEPAADGFRNHLGKDDTLPAEYRLVDRADLLGLSARELTALVGGLRTLGATYQSSDLGVLTARPGVLTNDWYVNLLDQDTTWTPTAHDPALFEGRDARGSLRWTASRTDLVFGSNAELRALAEVYASAGGEQQFATDFAAAWAKVMDLDRYDLPGHRHT</sequence>
<dbReference type="EMBL" id="AP010968">
    <property type="protein sequence ID" value="BAJ26337.1"/>
    <property type="molecule type" value="Genomic_DNA"/>
</dbReference>
<dbReference type="PANTHER" id="PTHR30555:SF0">
    <property type="entry name" value="CATALASE-PEROXIDASE"/>
    <property type="match status" value="1"/>
</dbReference>
<dbReference type="InterPro" id="IPR010255">
    <property type="entry name" value="Haem_peroxidase_sf"/>
</dbReference>
<feature type="active site" description="Proton acceptor" evidence="8">
    <location>
        <position position="113"/>
    </location>
</feature>
<evidence type="ECO:0000259" key="11">
    <source>
        <dbReference type="PROSITE" id="PS50873"/>
    </source>
</evidence>
<dbReference type="InterPro" id="IPR000763">
    <property type="entry name" value="Catalase_peroxidase"/>
</dbReference>
<proteinExistence type="inferred from homology"/>
<dbReference type="STRING" id="452652.KSE_04910"/>